<feature type="transmembrane region" description="Helical" evidence="2">
    <location>
        <begin position="88"/>
        <end position="109"/>
    </location>
</feature>
<evidence type="ECO:0000256" key="2">
    <source>
        <dbReference type="SAM" id="Phobius"/>
    </source>
</evidence>
<dbReference type="EMBL" id="CP060712">
    <property type="protein sequence ID" value="QNN49236.1"/>
    <property type="molecule type" value="Genomic_DNA"/>
</dbReference>
<evidence type="ECO:0000313" key="4">
    <source>
        <dbReference type="Proteomes" id="UP000515976"/>
    </source>
</evidence>
<proteinExistence type="predicted"/>
<keyword evidence="2" id="KW-1133">Transmembrane helix</keyword>
<name>A0A7G9R0W1_9MICO</name>
<sequence length="272" mass="27486">MTRPHDETDPVEHDPTGMRALLGSLGDPGPMPTDLVTRIEAALADEARRAGTWPAPAAHDGAPWPSALPADPDAAQVLTLRRRTRWQVLAVAAAVVGVLGVGGVVVQALRPGGLTASVGMSEDSADAGAASGPEVAETGARTLLAEDDELGVVVLQSGRDYSTASLAEQVRASLPWDGTGRRASSAPTMQAQAEGPGKALGPVGTAAGARSCAQGLGVPDRDTVVVDLAVVDGSPAAVLVATAESGRRTVWAVERTCSVTQADVLGGPSTIM</sequence>
<dbReference type="AlphaFoldDB" id="A0A7G9R0W1"/>
<dbReference type="RefSeq" id="WP_166101337.1">
    <property type="nucleotide sequence ID" value="NZ_BMMY01000006.1"/>
</dbReference>
<organism evidence="3 4">
    <name type="scientific">Phycicoccus endophyticus</name>
    <dbReference type="NCBI Taxonomy" id="1690220"/>
    <lineage>
        <taxon>Bacteria</taxon>
        <taxon>Bacillati</taxon>
        <taxon>Actinomycetota</taxon>
        <taxon>Actinomycetes</taxon>
        <taxon>Micrococcales</taxon>
        <taxon>Intrasporangiaceae</taxon>
        <taxon>Phycicoccus</taxon>
    </lineage>
</organism>
<gene>
    <name evidence="3" type="ORF">H9L10_13580</name>
</gene>
<keyword evidence="4" id="KW-1185">Reference proteome</keyword>
<protein>
    <submittedName>
        <fullName evidence="3">Uncharacterized protein</fullName>
    </submittedName>
</protein>
<evidence type="ECO:0000313" key="3">
    <source>
        <dbReference type="EMBL" id="QNN49236.1"/>
    </source>
</evidence>
<feature type="region of interest" description="Disordered" evidence="1">
    <location>
        <begin position="177"/>
        <end position="197"/>
    </location>
</feature>
<evidence type="ECO:0000256" key="1">
    <source>
        <dbReference type="SAM" id="MobiDB-lite"/>
    </source>
</evidence>
<accession>A0A7G9R0W1</accession>
<keyword evidence="2" id="KW-0812">Transmembrane</keyword>
<keyword evidence="2" id="KW-0472">Membrane</keyword>
<dbReference type="KEGG" id="pei:H9L10_13580"/>
<reference evidence="3 4" key="1">
    <citation type="submission" date="2020-08" db="EMBL/GenBank/DDBJ databases">
        <title>Genome sequence of Phycicoccus endophyticus JCM 31784T.</title>
        <authorList>
            <person name="Hyun D.-W."/>
            <person name="Bae J.-W."/>
        </authorList>
    </citation>
    <scope>NUCLEOTIDE SEQUENCE [LARGE SCALE GENOMIC DNA]</scope>
    <source>
        <strain evidence="3 4">JCM 31784</strain>
    </source>
</reference>
<dbReference type="Proteomes" id="UP000515976">
    <property type="component" value="Chromosome"/>
</dbReference>